<keyword evidence="4" id="KW-1185">Reference proteome</keyword>
<feature type="compositionally biased region" description="Low complexity" evidence="1">
    <location>
        <begin position="128"/>
        <end position="138"/>
    </location>
</feature>
<dbReference type="InterPro" id="IPR046797">
    <property type="entry name" value="PDDEXK_12"/>
</dbReference>
<dbReference type="OrthoDB" id="4161186at2759"/>
<protein>
    <recommendedName>
        <fullName evidence="2">PD-(D/E)XK nuclease-like domain-containing protein</fullName>
    </recommendedName>
</protein>
<evidence type="ECO:0000256" key="1">
    <source>
        <dbReference type="SAM" id="MobiDB-lite"/>
    </source>
</evidence>
<dbReference type="EMBL" id="WOWK01000140">
    <property type="protein sequence ID" value="KAF0317028.1"/>
    <property type="molecule type" value="Genomic_DNA"/>
</dbReference>
<feature type="compositionally biased region" description="Low complexity" evidence="1">
    <location>
        <begin position="108"/>
        <end position="120"/>
    </location>
</feature>
<reference evidence="3 4" key="1">
    <citation type="submission" date="2019-12" db="EMBL/GenBank/DDBJ databases">
        <title>A genome sequence resource for the geographically widespread anthracnose pathogen Colletotrichum asianum.</title>
        <authorList>
            <person name="Meng Y."/>
        </authorList>
    </citation>
    <scope>NUCLEOTIDE SEQUENCE [LARGE SCALE GENOMIC DNA]</scope>
    <source>
        <strain evidence="3 4">ICMP 18580</strain>
    </source>
</reference>
<proteinExistence type="predicted"/>
<accession>A0A8H3W2F7</accession>
<feature type="compositionally biased region" description="Polar residues" evidence="1">
    <location>
        <begin position="179"/>
        <end position="188"/>
    </location>
</feature>
<feature type="compositionally biased region" description="Low complexity" evidence="1">
    <location>
        <begin position="163"/>
        <end position="178"/>
    </location>
</feature>
<gene>
    <name evidence="3" type="ORF">GQ607_015750</name>
</gene>
<name>A0A8H3W2F7_9PEZI</name>
<evidence type="ECO:0000259" key="2">
    <source>
        <dbReference type="Pfam" id="PF20516"/>
    </source>
</evidence>
<sequence length="507" mass="56677">MVLQQTTNGHAGHPVTPRNQRLLGRQHIAGVDNSIPTTRTTTTTTAIHHHALQNMLHETMTDEISPERRRIIEWIDCITDSPPEPIISTDNKSSSAEPADNKLKRRWPWSPSSSIEMSSPTKRRRESQSSSLASSSHSHATDNADTPRAGKSQRPNLPARTPSQASRASKASSASRVSPTKQIANRQNKPWPVLVQQYDPDEPDIPTSLRRVWTALSSFGLGKGVISRSKKDEIVQAKETSARFDSIDGDWFFDENSARDQLGPSPTVAQVTSMLDAAKTCANEKYDEASWNSCLHQHILQLALPMMSAKQDNVFFLPCATAKILDTYIDSRGPARKVDFCFVMEPGPQAAKAITAIQHEDDLFSASINHTDYTPFRRRPIVLSIESKVEGSGINDAQAQLLIWLEAQWRLLRRLASRADTHRPLPDFLPAIIIEGHKWYFLACPNNEKRTVLWSELFLGSTQHAIGVYSIVCCLQYLSRWITDEYWPSFQRILSTPTPPATPDSTG</sequence>
<comment type="caution">
    <text evidence="3">The sequence shown here is derived from an EMBL/GenBank/DDBJ whole genome shotgun (WGS) entry which is preliminary data.</text>
</comment>
<organism evidence="3 4">
    <name type="scientific">Colletotrichum asianum</name>
    <dbReference type="NCBI Taxonomy" id="702518"/>
    <lineage>
        <taxon>Eukaryota</taxon>
        <taxon>Fungi</taxon>
        <taxon>Dikarya</taxon>
        <taxon>Ascomycota</taxon>
        <taxon>Pezizomycotina</taxon>
        <taxon>Sordariomycetes</taxon>
        <taxon>Hypocreomycetidae</taxon>
        <taxon>Glomerellales</taxon>
        <taxon>Glomerellaceae</taxon>
        <taxon>Colletotrichum</taxon>
        <taxon>Colletotrichum gloeosporioides species complex</taxon>
    </lineage>
</organism>
<feature type="domain" description="PD-(D/E)XK nuclease-like" evidence="2">
    <location>
        <begin position="240"/>
        <end position="487"/>
    </location>
</feature>
<dbReference type="Proteomes" id="UP000434172">
    <property type="component" value="Unassembled WGS sequence"/>
</dbReference>
<dbReference type="AlphaFoldDB" id="A0A8H3W2F7"/>
<feature type="region of interest" description="Disordered" evidence="1">
    <location>
        <begin position="80"/>
        <end position="198"/>
    </location>
</feature>
<dbReference type="Pfam" id="PF20516">
    <property type="entry name" value="PDDEXK_12"/>
    <property type="match status" value="1"/>
</dbReference>
<evidence type="ECO:0000313" key="4">
    <source>
        <dbReference type="Proteomes" id="UP000434172"/>
    </source>
</evidence>
<evidence type="ECO:0000313" key="3">
    <source>
        <dbReference type="EMBL" id="KAF0317028.1"/>
    </source>
</evidence>